<dbReference type="EMBL" id="QJKB01000006">
    <property type="protein sequence ID" value="PXX41892.1"/>
    <property type="molecule type" value="Genomic_DNA"/>
</dbReference>
<dbReference type="PANTHER" id="PTHR43531">
    <property type="entry name" value="PROTEIN ICFG"/>
    <property type="match status" value="1"/>
</dbReference>
<evidence type="ECO:0000313" key="9">
    <source>
        <dbReference type="Proteomes" id="UP000247792"/>
    </source>
</evidence>
<feature type="domain" description="Methyl-accepting transducer" evidence="6">
    <location>
        <begin position="403"/>
        <end position="632"/>
    </location>
</feature>
<dbReference type="Proteomes" id="UP000247792">
    <property type="component" value="Unassembled WGS sequence"/>
</dbReference>
<dbReference type="OrthoDB" id="8780225at2"/>
<name>A0A318J5B9_9BURK</name>
<evidence type="ECO:0000256" key="5">
    <source>
        <dbReference type="SAM" id="Phobius"/>
    </source>
</evidence>
<keyword evidence="5" id="KW-0472">Membrane</keyword>
<comment type="subcellular location">
    <subcellularLocation>
        <location evidence="1">Membrane</location>
    </subcellularLocation>
</comment>
<dbReference type="FunFam" id="1.10.287.950:FF:000001">
    <property type="entry name" value="Methyl-accepting chemotaxis sensory transducer"/>
    <property type="match status" value="1"/>
</dbReference>
<dbReference type="SUPFAM" id="SSF58104">
    <property type="entry name" value="Methyl-accepting chemotaxis protein (MCP) signaling domain"/>
    <property type="match status" value="1"/>
</dbReference>
<dbReference type="RefSeq" id="WP_110256336.1">
    <property type="nucleotide sequence ID" value="NZ_QJKB01000006.1"/>
</dbReference>
<dbReference type="GO" id="GO:0007165">
    <property type="term" value="P:signal transduction"/>
    <property type="evidence" value="ECO:0007669"/>
    <property type="project" value="UniProtKB-KW"/>
</dbReference>
<evidence type="ECO:0000259" key="6">
    <source>
        <dbReference type="PROSITE" id="PS50111"/>
    </source>
</evidence>
<protein>
    <submittedName>
        <fullName evidence="8">Methyl-accepting chemotaxis protein</fullName>
    </submittedName>
</protein>
<dbReference type="PANTHER" id="PTHR43531:SF14">
    <property type="entry name" value="METHYL-ACCEPTING CHEMOTAXIS PROTEIN I-RELATED"/>
    <property type="match status" value="1"/>
</dbReference>
<evidence type="ECO:0000259" key="7">
    <source>
        <dbReference type="PROSITE" id="PS50885"/>
    </source>
</evidence>
<dbReference type="CDD" id="cd11386">
    <property type="entry name" value="MCP_signal"/>
    <property type="match status" value="1"/>
</dbReference>
<dbReference type="GO" id="GO:0006935">
    <property type="term" value="P:chemotaxis"/>
    <property type="evidence" value="ECO:0007669"/>
    <property type="project" value="TreeGrafter"/>
</dbReference>
<dbReference type="PROSITE" id="PS50111">
    <property type="entry name" value="CHEMOTAXIS_TRANSDUC_2"/>
    <property type="match status" value="1"/>
</dbReference>
<dbReference type="SMART" id="SM00304">
    <property type="entry name" value="HAMP"/>
    <property type="match status" value="1"/>
</dbReference>
<dbReference type="InterPro" id="IPR004089">
    <property type="entry name" value="MCPsignal_dom"/>
</dbReference>
<comment type="similarity">
    <text evidence="3">Belongs to the methyl-accepting chemotaxis (MCP) protein family.</text>
</comment>
<dbReference type="AlphaFoldDB" id="A0A318J5B9"/>
<keyword evidence="9" id="KW-1185">Reference proteome</keyword>
<dbReference type="GO" id="GO:0005886">
    <property type="term" value="C:plasma membrane"/>
    <property type="evidence" value="ECO:0007669"/>
    <property type="project" value="TreeGrafter"/>
</dbReference>
<evidence type="ECO:0000256" key="1">
    <source>
        <dbReference type="ARBA" id="ARBA00004370"/>
    </source>
</evidence>
<proteinExistence type="inferred from homology"/>
<dbReference type="Gene3D" id="1.10.287.950">
    <property type="entry name" value="Methyl-accepting chemotaxis protein"/>
    <property type="match status" value="1"/>
</dbReference>
<dbReference type="InterPro" id="IPR051310">
    <property type="entry name" value="MCP_chemotaxis"/>
</dbReference>
<dbReference type="PROSITE" id="PS50885">
    <property type="entry name" value="HAMP"/>
    <property type="match status" value="1"/>
</dbReference>
<evidence type="ECO:0000313" key="8">
    <source>
        <dbReference type="EMBL" id="PXX41892.1"/>
    </source>
</evidence>
<sequence>MSGNKASLTDKIMHPCTVLMSKLSLRSKLLGIFLLLLLPLLFFASLSLRQIHTETLQAHAGLLGVEANGLIMKVVIQTQKHRGQVNLKLSGQNLEDELLKTRSELKTSLDQLDLFLNNNTALGMQAPWKASADELRQLTTGQIAANVKDNVAQHSRLIRQSLQFSALLNEKTGLLTNSDSANFLLLDISMRKLPVWIEHLALLRGLGASYIKTGTMEFPEKAGMVSRLDALQAAMNSVADLDEAMQRAGLNLATAEQAAFEASQAFAALARKNLLADSINGDANAYFAQGTLSIEKTLALQTQMHGKLSVMLTDHSRQMDLYQSLLGLGVALLIILSCYLALGFYRDFISALNQVGRAAHAVAAGDLTNHIRIIGKDELAKTGDLLEAMNGNLSRLVANVRSNASMVAQLGEGLAANISDLTVRTEQQASSLEQTSASVDDLADTVKKNADSARAVDNLAANLRLITESTGDDMRAAVDSMNGIHQSARKVQEIVSLIDGISFQTDILALNAAVEASRAGEHGRGFAVVASEVRSLAQRSADSARQIRRLIDDSVQRVDQGVNQISNVNMTLTDIVSGIRDLANNINAISVASSEQSNGLSQISEALRHLDEITQSNAQMAEQAKHASISLEDKAHALTKAASAFKLLQGTADEAHALVKKAVAVYHSRGRPALQIITANADKLFADRDMYVFAFDRNGQYLAFAGNAAKLKVNLFHVDGLDGRKLVRDAFELPETGGWVNYTIVNPVSKKTEAKTSYIEAVDDNLVLGCGVYQLE</sequence>
<accession>A0A318J5B9</accession>
<comment type="caution">
    <text evidence="8">The sequence shown here is derived from an EMBL/GenBank/DDBJ whole genome shotgun (WGS) entry which is preliminary data.</text>
</comment>
<dbReference type="GO" id="GO:0004888">
    <property type="term" value="F:transmembrane signaling receptor activity"/>
    <property type="evidence" value="ECO:0007669"/>
    <property type="project" value="TreeGrafter"/>
</dbReference>
<dbReference type="InterPro" id="IPR003660">
    <property type="entry name" value="HAMP_dom"/>
</dbReference>
<dbReference type="SMART" id="SM00283">
    <property type="entry name" value="MA"/>
    <property type="match status" value="1"/>
</dbReference>
<evidence type="ECO:0000256" key="4">
    <source>
        <dbReference type="PROSITE-ProRule" id="PRU00284"/>
    </source>
</evidence>
<dbReference type="Pfam" id="PF00015">
    <property type="entry name" value="MCPsignal"/>
    <property type="match status" value="1"/>
</dbReference>
<evidence type="ECO:0000256" key="2">
    <source>
        <dbReference type="ARBA" id="ARBA00022481"/>
    </source>
</evidence>
<organism evidence="8 9">
    <name type="scientific">Undibacterium pigrum</name>
    <dbReference type="NCBI Taxonomy" id="401470"/>
    <lineage>
        <taxon>Bacteria</taxon>
        <taxon>Pseudomonadati</taxon>
        <taxon>Pseudomonadota</taxon>
        <taxon>Betaproteobacteria</taxon>
        <taxon>Burkholderiales</taxon>
        <taxon>Oxalobacteraceae</taxon>
        <taxon>Undibacterium</taxon>
    </lineage>
</organism>
<evidence type="ECO:0000256" key="3">
    <source>
        <dbReference type="ARBA" id="ARBA00029447"/>
    </source>
</evidence>
<dbReference type="CDD" id="cd06225">
    <property type="entry name" value="HAMP"/>
    <property type="match status" value="1"/>
</dbReference>
<feature type="domain" description="HAMP" evidence="7">
    <location>
        <begin position="346"/>
        <end position="398"/>
    </location>
</feature>
<keyword evidence="5" id="KW-1133">Transmembrane helix</keyword>
<feature type="transmembrane region" description="Helical" evidence="5">
    <location>
        <begin position="321"/>
        <end position="342"/>
    </location>
</feature>
<gene>
    <name evidence="8" type="ORF">DFR42_10671</name>
</gene>
<keyword evidence="5" id="KW-0812">Transmembrane</keyword>
<keyword evidence="4" id="KW-0807">Transducer</keyword>
<reference evidence="8 9" key="1">
    <citation type="submission" date="2018-05" db="EMBL/GenBank/DDBJ databases">
        <title>Genomic Encyclopedia of Type Strains, Phase IV (KMG-IV): sequencing the most valuable type-strain genomes for metagenomic binning, comparative biology and taxonomic classification.</title>
        <authorList>
            <person name="Goeker M."/>
        </authorList>
    </citation>
    <scope>NUCLEOTIDE SEQUENCE [LARGE SCALE GENOMIC DNA]</scope>
    <source>
        <strain evidence="8 9">DSM 19792</strain>
    </source>
</reference>
<keyword evidence="2" id="KW-0488">Methylation</keyword>